<sequence>MVIPPVLILHGANDVQCATSQAEGFRRGLREHGLEHEYVIYPDQGHSILPRNRLDKGLGTAPKFLPRHSFSSPHSYTDIEEASLQKFEILGSKTTGIMPPKIASQQEWIEASKALLEKEKELMRAADALSAARRELPMVKVDKDYTFTRAGDASPLSLGDLFDGMDQLIVYHFMFTPDNERGCSGCSHVAESLPDVRHLRSRRTQLVCVSRAAPEKLEAFKDKCGWTFPWYSTARDPGNEFNRDFYATIDQRDTTPVDAPGSLFNFRNKEELEAIGRKPYSGEYFGFSVFTKNEQGEVFHTYSTYGRGVERVISTFALLDITPLGRQDTPAGPGGFKTKNEYQQNA</sequence>
<organism evidence="1 2">
    <name type="scientific">Lecanicillium saksenae</name>
    <dbReference type="NCBI Taxonomy" id="468837"/>
    <lineage>
        <taxon>Eukaryota</taxon>
        <taxon>Fungi</taxon>
        <taxon>Dikarya</taxon>
        <taxon>Ascomycota</taxon>
        <taxon>Pezizomycotina</taxon>
        <taxon>Sordariomycetes</taxon>
        <taxon>Hypocreomycetidae</taxon>
        <taxon>Hypocreales</taxon>
        <taxon>Cordycipitaceae</taxon>
        <taxon>Lecanicillium</taxon>
    </lineage>
</organism>
<evidence type="ECO:0000313" key="1">
    <source>
        <dbReference type="EMBL" id="KAJ3472962.1"/>
    </source>
</evidence>
<gene>
    <name evidence="1" type="ORF">NLG97_g10604</name>
</gene>
<proteinExistence type="predicted"/>
<reference evidence="1" key="1">
    <citation type="submission" date="2022-07" db="EMBL/GenBank/DDBJ databases">
        <title>Genome Sequence of Lecanicillium saksenae.</title>
        <authorList>
            <person name="Buettner E."/>
        </authorList>
    </citation>
    <scope>NUCLEOTIDE SEQUENCE</scope>
    <source>
        <strain evidence="1">VT-O1</strain>
    </source>
</reference>
<comment type="caution">
    <text evidence="1">The sequence shown here is derived from an EMBL/GenBank/DDBJ whole genome shotgun (WGS) entry which is preliminary data.</text>
</comment>
<dbReference type="Proteomes" id="UP001148737">
    <property type="component" value="Unassembled WGS sequence"/>
</dbReference>
<name>A0ACC1QE19_9HYPO</name>
<keyword evidence="2" id="KW-1185">Reference proteome</keyword>
<dbReference type="EMBL" id="JANAKD010002755">
    <property type="protein sequence ID" value="KAJ3472962.1"/>
    <property type="molecule type" value="Genomic_DNA"/>
</dbReference>
<accession>A0ACC1QE19</accession>
<evidence type="ECO:0000313" key="2">
    <source>
        <dbReference type="Proteomes" id="UP001148737"/>
    </source>
</evidence>
<protein>
    <submittedName>
        <fullName evidence="1">Uncharacterized protein</fullName>
    </submittedName>
</protein>